<evidence type="ECO:0000313" key="1">
    <source>
        <dbReference type="EMBL" id="EEF32918.1"/>
    </source>
</evidence>
<gene>
    <name evidence="1" type="ORF">RCOM_0752420</name>
</gene>
<proteinExistence type="predicted"/>
<dbReference type="InParanoid" id="B9STY3"/>
<keyword evidence="2" id="KW-1185">Reference proteome</keyword>
<reference evidence="2" key="1">
    <citation type="journal article" date="2010" name="Nat. Biotechnol.">
        <title>Draft genome sequence of the oilseed species Ricinus communis.</title>
        <authorList>
            <person name="Chan A.P."/>
            <person name="Crabtree J."/>
            <person name="Zhao Q."/>
            <person name="Lorenzi H."/>
            <person name="Orvis J."/>
            <person name="Puiu D."/>
            <person name="Melake-Berhan A."/>
            <person name="Jones K.M."/>
            <person name="Redman J."/>
            <person name="Chen G."/>
            <person name="Cahoon E.B."/>
            <person name="Gedil M."/>
            <person name="Stanke M."/>
            <person name="Haas B.J."/>
            <person name="Wortman J.R."/>
            <person name="Fraser-Liggett C.M."/>
            <person name="Ravel J."/>
            <person name="Rabinowicz P.D."/>
        </authorList>
    </citation>
    <scope>NUCLEOTIDE SEQUENCE [LARGE SCALE GENOMIC DNA]</scope>
    <source>
        <strain evidence="2">cv. Hale</strain>
    </source>
</reference>
<sequence length="59" mass="6403">MKGDYPKDVYSGIPIVIKQEDTNLGSGVKHVLPRTILLEGTIPDFADTMSQNPISSSID</sequence>
<accession>B9STY3</accession>
<name>B9STY3_RICCO</name>
<dbReference type="EMBL" id="EQ974136">
    <property type="protein sequence ID" value="EEF32918.1"/>
    <property type="molecule type" value="Genomic_DNA"/>
</dbReference>
<dbReference type="Proteomes" id="UP000008311">
    <property type="component" value="Unassembled WGS sequence"/>
</dbReference>
<evidence type="ECO:0000313" key="2">
    <source>
        <dbReference type="Proteomes" id="UP000008311"/>
    </source>
</evidence>
<protein>
    <submittedName>
        <fullName evidence="1">Uncharacterized protein</fullName>
    </submittedName>
</protein>
<organism evidence="1 2">
    <name type="scientific">Ricinus communis</name>
    <name type="common">Castor bean</name>
    <dbReference type="NCBI Taxonomy" id="3988"/>
    <lineage>
        <taxon>Eukaryota</taxon>
        <taxon>Viridiplantae</taxon>
        <taxon>Streptophyta</taxon>
        <taxon>Embryophyta</taxon>
        <taxon>Tracheophyta</taxon>
        <taxon>Spermatophyta</taxon>
        <taxon>Magnoliopsida</taxon>
        <taxon>eudicotyledons</taxon>
        <taxon>Gunneridae</taxon>
        <taxon>Pentapetalae</taxon>
        <taxon>rosids</taxon>
        <taxon>fabids</taxon>
        <taxon>Malpighiales</taxon>
        <taxon>Euphorbiaceae</taxon>
        <taxon>Acalyphoideae</taxon>
        <taxon>Acalypheae</taxon>
        <taxon>Ricinus</taxon>
    </lineage>
</organism>
<dbReference type="AlphaFoldDB" id="B9STY3"/>